<evidence type="ECO:0000313" key="2">
    <source>
        <dbReference type="Proteomes" id="UP001437256"/>
    </source>
</evidence>
<accession>A0ABR3AB65</accession>
<protein>
    <recommendedName>
        <fullName evidence="3">F-box domain-containing protein</fullName>
    </recommendedName>
</protein>
<proteinExistence type="predicted"/>
<comment type="caution">
    <text evidence="1">The sequence shown here is derived from an EMBL/GenBank/DDBJ whole genome shotgun (WGS) entry which is preliminary data.</text>
</comment>
<evidence type="ECO:0000313" key="1">
    <source>
        <dbReference type="EMBL" id="KAL0070619.1"/>
    </source>
</evidence>
<organism evidence="1 2">
    <name type="scientific">Marasmius tenuissimus</name>
    <dbReference type="NCBI Taxonomy" id="585030"/>
    <lineage>
        <taxon>Eukaryota</taxon>
        <taxon>Fungi</taxon>
        <taxon>Dikarya</taxon>
        <taxon>Basidiomycota</taxon>
        <taxon>Agaricomycotina</taxon>
        <taxon>Agaricomycetes</taxon>
        <taxon>Agaricomycetidae</taxon>
        <taxon>Agaricales</taxon>
        <taxon>Marasmiineae</taxon>
        <taxon>Marasmiaceae</taxon>
        <taxon>Marasmius</taxon>
    </lineage>
</organism>
<dbReference type="EMBL" id="JBBXMP010000006">
    <property type="protein sequence ID" value="KAL0070619.1"/>
    <property type="molecule type" value="Genomic_DNA"/>
</dbReference>
<name>A0ABR3AB65_9AGAR</name>
<reference evidence="1 2" key="1">
    <citation type="submission" date="2024-05" db="EMBL/GenBank/DDBJ databases">
        <title>A draft genome resource for the thread blight pathogen Marasmius tenuissimus strain MS-2.</title>
        <authorList>
            <person name="Yulfo-Soto G.E."/>
            <person name="Baruah I.K."/>
            <person name="Amoako-Attah I."/>
            <person name="Bukari Y."/>
            <person name="Meinhardt L.W."/>
            <person name="Bailey B.A."/>
            <person name="Cohen S.P."/>
        </authorList>
    </citation>
    <scope>NUCLEOTIDE SEQUENCE [LARGE SCALE GENOMIC DNA]</scope>
    <source>
        <strain evidence="1 2">MS-2</strain>
    </source>
</reference>
<dbReference type="Proteomes" id="UP001437256">
    <property type="component" value="Unassembled WGS sequence"/>
</dbReference>
<keyword evidence="2" id="KW-1185">Reference proteome</keyword>
<evidence type="ECO:0008006" key="3">
    <source>
        <dbReference type="Google" id="ProtNLM"/>
    </source>
</evidence>
<sequence>MVAHHISDPDTALDIIQRGLQSISLQTDEAGPDSSFSARIPIELLQDIFRIGLDLFPAVHGSVAPLLYGQVCRRWREVAHSTPELWSSIHVAVPLTVTAKDRADALISKNSILSDLVASWLARADERPLRISLFSKATSVDDQITRFLADFLSRISGYFGQCTYLRFSLPLECLNFMTSNKEEMSMLETVILFNLSMPAFFSPPTVNPGALATLTLAPKLRNLSLSSPPDGPFRPTANWASLSTLALDVSDDDTFGPSEALNILAECPRLQSFTLVMTCLTWRWRDTITWPAPLTLPALTKLRVDVIYYHFLDFLSHIVVPAIRDLSVAILKPLSRDSTWRVFNILRPTVQSTKLDTLKLTAIGSLDYNINPGLGHSIRSLLEAVPSLSSLTLNMGSKMIHEEVLTALTLKDSTPLPLCPDLVQVEFPDANASIGKLTDKLLESFLLSRLNPPEPVAQLRRFISPLKPSSSCTATLKEFDGRVEVGTPSVPSDTIARPRSYNSPFASVPVSLDPTTLDPYV</sequence>
<gene>
    <name evidence="1" type="ORF">AAF712_002460</name>
</gene>